<evidence type="ECO:0000259" key="4">
    <source>
        <dbReference type="Pfam" id="PF08797"/>
    </source>
</evidence>
<sequence>MFKFIKETLFSTKTQTEKHSSLEVDTTKTDIQASTSSPSESIPFSSPIISEPTKRGFDNVFRLEKDDENVLRINQHQPKGCPRKVAEFLPIVGMTKENRDVGAKKFILGENRKLELRKQPDNPYDKNAIRVYGHCTYKDEKLTIMLGYVPREEAKKLVKFDELKATVKVMYYPTQSKNIGIRMDVWTKRNKTKATQEKPYKNIEIPIDQVDRNLLGKELEKDGFIDNAIELYELNIKEGFEGNGPYDRLAIIYRKREEYEEEIRVLKKGIEIFSKIEKTSPRSDVSPKLDKFKERLNKAEKFLNK</sequence>
<accession>A0ABU1ILR2</accession>
<gene>
    <name evidence="5" type="ORF">JOE21_001722</name>
</gene>
<dbReference type="EMBL" id="JAVDQG010000003">
    <property type="protein sequence ID" value="MDR6225724.1"/>
    <property type="molecule type" value="Genomic_DNA"/>
</dbReference>
<feature type="domain" description="HIRAN" evidence="4">
    <location>
        <begin position="109"/>
        <end position="187"/>
    </location>
</feature>
<name>A0ABU1ILR2_9BACL</name>
<evidence type="ECO:0000256" key="1">
    <source>
        <dbReference type="ARBA" id="ARBA00022723"/>
    </source>
</evidence>
<dbReference type="InterPro" id="IPR014905">
    <property type="entry name" value="HIRAN"/>
</dbReference>
<keyword evidence="1" id="KW-0479">Metal-binding</keyword>
<dbReference type="Gene3D" id="3.30.70.2330">
    <property type="match status" value="1"/>
</dbReference>
<evidence type="ECO:0000256" key="2">
    <source>
        <dbReference type="ARBA" id="ARBA00022801"/>
    </source>
</evidence>
<feature type="compositionally biased region" description="Basic and acidic residues" evidence="3">
    <location>
        <begin position="15"/>
        <end position="28"/>
    </location>
</feature>
<proteinExistence type="predicted"/>
<evidence type="ECO:0000256" key="3">
    <source>
        <dbReference type="SAM" id="MobiDB-lite"/>
    </source>
</evidence>
<evidence type="ECO:0000313" key="5">
    <source>
        <dbReference type="EMBL" id="MDR6225724.1"/>
    </source>
</evidence>
<organism evidence="5 6">
    <name type="scientific">Desmospora profundinema</name>
    <dbReference type="NCBI Taxonomy" id="1571184"/>
    <lineage>
        <taxon>Bacteria</taxon>
        <taxon>Bacillati</taxon>
        <taxon>Bacillota</taxon>
        <taxon>Bacilli</taxon>
        <taxon>Bacillales</taxon>
        <taxon>Thermoactinomycetaceae</taxon>
        <taxon>Desmospora</taxon>
    </lineage>
</organism>
<evidence type="ECO:0000313" key="6">
    <source>
        <dbReference type="Proteomes" id="UP001185012"/>
    </source>
</evidence>
<feature type="compositionally biased region" description="Low complexity" evidence="3">
    <location>
        <begin position="34"/>
        <end position="50"/>
    </location>
</feature>
<protein>
    <recommendedName>
        <fullName evidence="4">HIRAN domain-containing protein</fullName>
    </recommendedName>
</protein>
<dbReference type="RefSeq" id="WP_309864748.1">
    <property type="nucleotide sequence ID" value="NZ_JAVDQG010000003.1"/>
</dbReference>
<feature type="region of interest" description="Disordered" evidence="3">
    <location>
        <begin position="15"/>
        <end position="50"/>
    </location>
</feature>
<reference evidence="5 6" key="1">
    <citation type="submission" date="2023-07" db="EMBL/GenBank/DDBJ databases">
        <title>Genomic Encyclopedia of Type Strains, Phase IV (KMG-IV): sequencing the most valuable type-strain genomes for metagenomic binning, comparative biology and taxonomic classification.</title>
        <authorList>
            <person name="Goeker M."/>
        </authorList>
    </citation>
    <scope>NUCLEOTIDE SEQUENCE [LARGE SCALE GENOMIC DNA]</scope>
    <source>
        <strain evidence="5 6">DSM 45903</strain>
    </source>
</reference>
<dbReference type="Pfam" id="PF08797">
    <property type="entry name" value="HIRAN"/>
    <property type="match status" value="1"/>
</dbReference>
<keyword evidence="2" id="KW-0378">Hydrolase</keyword>
<dbReference type="Proteomes" id="UP001185012">
    <property type="component" value="Unassembled WGS sequence"/>
</dbReference>
<keyword evidence="6" id="KW-1185">Reference proteome</keyword>
<comment type="caution">
    <text evidence="5">The sequence shown here is derived from an EMBL/GenBank/DDBJ whole genome shotgun (WGS) entry which is preliminary data.</text>
</comment>